<gene>
    <name evidence="2" type="ORF">KEG57_10545</name>
</gene>
<accession>A0A9X3WYY0</accession>
<dbReference type="RefSeq" id="WP_272419581.1">
    <property type="nucleotide sequence ID" value="NZ_JAGTJJ010000003.1"/>
</dbReference>
<feature type="signal peptide" evidence="1">
    <location>
        <begin position="1"/>
        <end position="19"/>
    </location>
</feature>
<dbReference type="PROSITE" id="PS51257">
    <property type="entry name" value="PROKAR_LIPOPROTEIN"/>
    <property type="match status" value="1"/>
</dbReference>
<evidence type="ECO:0000313" key="3">
    <source>
        <dbReference type="Proteomes" id="UP001151081"/>
    </source>
</evidence>
<keyword evidence="1" id="KW-0732">Signal</keyword>
<proteinExistence type="predicted"/>
<evidence type="ECO:0000313" key="2">
    <source>
        <dbReference type="EMBL" id="MDC3980937.1"/>
    </source>
</evidence>
<dbReference type="SUPFAM" id="SSF49464">
    <property type="entry name" value="Carboxypeptidase regulatory domain-like"/>
    <property type="match status" value="1"/>
</dbReference>
<comment type="caution">
    <text evidence="2">The sequence shown here is derived from an EMBL/GenBank/DDBJ whole genome shotgun (WGS) entry which is preliminary data.</text>
</comment>
<evidence type="ECO:0000256" key="1">
    <source>
        <dbReference type="SAM" id="SignalP"/>
    </source>
</evidence>
<feature type="chain" id="PRO_5040847440" description="Carboxypeptidase family protein" evidence="1">
    <location>
        <begin position="20"/>
        <end position="605"/>
    </location>
</feature>
<dbReference type="Gene3D" id="2.60.40.1120">
    <property type="entry name" value="Carboxypeptidase-like, regulatory domain"/>
    <property type="match status" value="1"/>
</dbReference>
<dbReference type="EMBL" id="JAGTJJ010000003">
    <property type="protein sequence ID" value="MDC3980937.1"/>
    <property type="molecule type" value="Genomic_DNA"/>
</dbReference>
<keyword evidence="3" id="KW-1185">Reference proteome</keyword>
<protein>
    <recommendedName>
        <fullName evidence="4">Carboxypeptidase family protein</fullName>
    </recommendedName>
</protein>
<sequence length="605" mass="61730">MNFRKLSWLKGAAFSLAFAAIGCGPTPEKIGDACETDGDPCPSGAVCAPGGEDHICQIPPGGSCTQGGTDYCQGSTVCGPDNTCSIPLGEACESATPDHCIADAVCTDAKICEIPVGGACDPAGPDHCQGDNVCGQNLDGTGTCGIAEGGACDPANNQCAGGLTCAELAAGGNACYPPVLIKGMVFDSQTKGPVVDAQVMALDDQGASVSDVAITDDKGNYLLAVPVPRQDDGVPAPDVAFTLRASATDYQTFPGGLRTALPILSSEAKSDVDGWNIKSTLTDIALIGVPADQKGLPSISGKVAADDLSAGVLVVAEDAMNRGFSAITDKSGAYTIFNVPAGAYTVRGYAAGLQLTPASADVAMANLTGIDLARSDNGLGVVSGNLNIVNAPGGSATSVVLVVASTFSDTFVRGEVPRGLRTPLSGPPNVTAAFSIKDVPEGRYKVLAAFENDKLVRDPDPNIAGTQIVEVNMPSPGVDMPLSDSFKITEALTVVSPGADKAEAVTTAPMLTWADDSSEDFYTVVVYNAYGELVWCLSDQMMGCAGSSIPGVSGEPNVSVPYGGPLETGMYYQFRATAWRASGGTPGPISNTEDLRGVFYVDVMP</sequence>
<evidence type="ECO:0008006" key="4">
    <source>
        <dbReference type="Google" id="ProtNLM"/>
    </source>
</evidence>
<dbReference type="InterPro" id="IPR013784">
    <property type="entry name" value="Carb-bd-like_fold"/>
</dbReference>
<name>A0A9X3WYY0_9BACT</name>
<reference evidence="2 3" key="1">
    <citation type="submission" date="2021-04" db="EMBL/GenBank/DDBJ databases">
        <title>Genome analysis of Polyangium sp.</title>
        <authorList>
            <person name="Li Y."/>
            <person name="Wang J."/>
        </authorList>
    </citation>
    <scope>NUCLEOTIDE SEQUENCE [LARGE SCALE GENOMIC DNA]</scope>
    <source>
        <strain evidence="2 3">SDU14</strain>
    </source>
</reference>
<dbReference type="Proteomes" id="UP001151081">
    <property type="component" value="Unassembled WGS sequence"/>
</dbReference>
<organism evidence="2 3">
    <name type="scientific">Polyangium jinanense</name>
    <dbReference type="NCBI Taxonomy" id="2829994"/>
    <lineage>
        <taxon>Bacteria</taxon>
        <taxon>Pseudomonadati</taxon>
        <taxon>Myxococcota</taxon>
        <taxon>Polyangia</taxon>
        <taxon>Polyangiales</taxon>
        <taxon>Polyangiaceae</taxon>
        <taxon>Polyangium</taxon>
    </lineage>
</organism>
<dbReference type="SUPFAM" id="SSF49452">
    <property type="entry name" value="Starch-binding domain-like"/>
    <property type="match status" value="1"/>
</dbReference>
<dbReference type="InterPro" id="IPR008969">
    <property type="entry name" value="CarboxyPept-like_regulatory"/>
</dbReference>
<dbReference type="GO" id="GO:0030246">
    <property type="term" value="F:carbohydrate binding"/>
    <property type="evidence" value="ECO:0007669"/>
    <property type="project" value="InterPro"/>
</dbReference>
<dbReference type="AlphaFoldDB" id="A0A9X3WYY0"/>